<reference evidence="2 3" key="1">
    <citation type="submission" date="2020-04" db="EMBL/GenBank/DDBJ databases">
        <title>Plant Genome Project.</title>
        <authorList>
            <person name="Zhang R.-G."/>
        </authorList>
    </citation>
    <scope>NUCLEOTIDE SEQUENCE [LARGE SCALE GENOMIC DNA]</scope>
    <source>
        <strain evidence="2">YNK0</strain>
        <tissue evidence="2">Leaf</tissue>
    </source>
</reference>
<dbReference type="Proteomes" id="UP000655225">
    <property type="component" value="Unassembled WGS sequence"/>
</dbReference>
<dbReference type="OMA" id="HRCILEA"/>
<protein>
    <recommendedName>
        <fullName evidence="4">Dynein light chain</fullName>
    </recommendedName>
</protein>
<feature type="region of interest" description="Disordered" evidence="1">
    <location>
        <begin position="1"/>
        <end position="61"/>
    </location>
</feature>
<comment type="caution">
    <text evidence="2">The sequence shown here is derived from an EMBL/GenBank/DDBJ whole genome shotgun (WGS) entry which is preliminary data.</text>
</comment>
<dbReference type="GO" id="GO:0005868">
    <property type="term" value="C:cytoplasmic dynein complex"/>
    <property type="evidence" value="ECO:0007669"/>
    <property type="project" value="TreeGrafter"/>
</dbReference>
<name>A0A835DLD0_TETSI</name>
<dbReference type="InterPro" id="IPR001372">
    <property type="entry name" value="Dynein_light_chain_typ-1/2"/>
</dbReference>
<evidence type="ECO:0008006" key="4">
    <source>
        <dbReference type="Google" id="ProtNLM"/>
    </source>
</evidence>
<sequence>MDPTRKKHPKSSTTATTTCHPRSHHPTPPDPTIPPSSPNKITLKSSKIRTTSKSTDLPPPRIDAHLQAKAMTVSLNGDSSISSLLRKTHQQRSNKLSLIKSVDIEMEKRRTENEKIKSHEKEESKRPSVSSRSGQRRSFCNSQTELGDIFSSIGAKIVAVDMPPFMQIHAVNCARKAYDSLDKFSSKTLAFTLKKEFDGVYGPAWHCIVGTSFGSFVTHSVGGFMYFSMDHKLYILLFKTTVQRAG</sequence>
<gene>
    <name evidence="2" type="ORF">HHK36_007168</name>
</gene>
<proteinExistence type="predicted"/>
<dbReference type="PANTHER" id="PTHR11886:SF80">
    <property type="entry name" value="OS01G0555600 PROTEIN"/>
    <property type="match status" value="1"/>
</dbReference>
<feature type="compositionally biased region" description="Pro residues" evidence="1">
    <location>
        <begin position="26"/>
        <end position="37"/>
    </location>
</feature>
<dbReference type="GO" id="GO:0007017">
    <property type="term" value="P:microtubule-based process"/>
    <property type="evidence" value="ECO:0007669"/>
    <property type="project" value="InterPro"/>
</dbReference>
<dbReference type="AlphaFoldDB" id="A0A835DLD0"/>
<evidence type="ECO:0000313" key="2">
    <source>
        <dbReference type="EMBL" id="KAF8408028.1"/>
    </source>
</evidence>
<dbReference type="PANTHER" id="PTHR11886">
    <property type="entry name" value="DYNEIN LIGHT CHAIN"/>
    <property type="match status" value="1"/>
</dbReference>
<dbReference type="FunFam" id="3.30.740.10:FF:000003">
    <property type="entry name" value="Dynein light chain"/>
    <property type="match status" value="1"/>
</dbReference>
<dbReference type="Gene3D" id="3.30.740.10">
    <property type="entry name" value="Protein Inhibitor Of Neuronal Nitric Oxide Synthase"/>
    <property type="match status" value="1"/>
</dbReference>
<dbReference type="InterPro" id="IPR037177">
    <property type="entry name" value="DLC_sf"/>
</dbReference>
<feature type="compositionally biased region" description="Polar residues" evidence="1">
    <location>
        <begin position="11"/>
        <end position="20"/>
    </location>
</feature>
<dbReference type="GO" id="GO:0045505">
    <property type="term" value="F:dynein intermediate chain binding"/>
    <property type="evidence" value="ECO:0007669"/>
    <property type="project" value="TreeGrafter"/>
</dbReference>
<organism evidence="2 3">
    <name type="scientific">Tetracentron sinense</name>
    <name type="common">Spur-leaf</name>
    <dbReference type="NCBI Taxonomy" id="13715"/>
    <lineage>
        <taxon>Eukaryota</taxon>
        <taxon>Viridiplantae</taxon>
        <taxon>Streptophyta</taxon>
        <taxon>Embryophyta</taxon>
        <taxon>Tracheophyta</taxon>
        <taxon>Spermatophyta</taxon>
        <taxon>Magnoliopsida</taxon>
        <taxon>Trochodendrales</taxon>
        <taxon>Trochodendraceae</taxon>
        <taxon>Tetracentron</taxon>
    </lineage>
</organism>
<dbReference type="Pfam" id="PF01221">
    <property type="entry name" value="Dynein_light"/>
    <property type="match status" value="1"/>
</dbReference>
<evidence type="ECO:0000256" key="1">
    <source>
        <dbReference type="SAM" id="MobiDB-lite"/>
    </source>
</evidence>
<dbReference type="OrthoDB" id="6506078at2759"/>
<feature type="compositionally biased region" description="Basic and acidic residues" evidence="1">
    <location>
        <begin position="109"/>
        <end position="126"/>
    </location>
</feature>
<keyword evidence="3" id="KW-1185">Reference proteome</keyword>
<dbReference type="EMBL" id="JABCRI010000004">
    <property type="protein sequence ID" value="KAF8408028.1"/>
    <property type="molecule type" value="Genomic_DNA"/>
</dbReference>
<accession>A0A835DLD0</accession>
<feature type="compositionally biased region" description="Low complexity" evidence="1">
    <location>
        <begin position="38"/>
        <end position="55"/>
    </location>
</feature>
<feature type="region of interest" description="Disordered" evidence="1">
    <location>
        <begin position="109"/>
        <end position="139"/>
    </location>
</feature>
<evidence type="ECO:0000313" key="3">
    <source>
        <dbReference type="Proteomes" id="UP000655225"/>
    </source>
</evidence>
<dbReference type="SMART" id="SM01375">
    <property type="entry name" value="Dynein_light"/>
    <property type="match status" value="1"/>
</dbReference>
<feature type="compositionally biased region" description="Basic residues" evidence="1">
    <location>
        <begin position="1"/>
        <end position="10"/>
    </location>
</feature>
<dbReference type="SUPFAM" id="SSF54648">
    <property type="entry name" value="DLC"/>
    <property type="match status" value="1"/>
</dbReference>
<feature type="compositionally biased region" description="Polar residues" evidence="1">
    <location>
        <begin position="127"/>
        <end position="139"/>
    </location>
</feature>